<feature type="transmembrane region" description="Helical" evidence="1">
    <location>
        <begin position="19"/>
        <end position="41"/>
    </location>
</feature>
<dbReference type="GO" id="GO:0005886">
    <property type="term" value="C:plasma membrane"/>
    <property type="evidence" value="ECO:0007669"/>
    <property type="project" value="InterPro"/>
</dbReference>
<name>A0A974E2X9_XENLA</name>
<dbReference type="SMART" id="SM00034">
    <property type="entry name" value="CLECT"/>
    <property type="match status" value="1"/>
</dbReference>
<dbReference type="AlphaFoldDB" id="A0A974E2X9"/>
<dbReference type="PANTHER" id="PTHR15028:SF7">
    <property type="entry name" value="C-TYPE LECTIN DOMAIN FAMILY 4 MEMBER F-LIKE"/>
    <property type="match status" value="1"/>
</dbReference>
<keyword evidence="1" id="KW-0472">Membrane</keyword>
<keyword evidence="1" id="KW-0812">Transmembrane</keyword>
<evidence type="ECO:0000259" key="2">
    <source>
        <dbReference type="PROSITE" id="PS50041"/>
    </source>
</evidence>
<protein>
    <recommendedName>
        <fullName evidence="2">C-type lectin domain-containing protein</fullName>
    </recommendedName>
</protein>
<feature type="domain" description="C-type lectin" evidence="2">
    <location>
        <begin position="80"/>
        <end position="188"/>
    </location>
</feature>
<dbReference type="InterPro" id="IPR016187">
    <property type="entry name" value="CTDL_fold"/>
</dbReference>
<dbReference type="SUPFAM" id="SSF56436">
    <property type="entry name" value="C-type lectin-like"/>
    <property type="match status" value="1"/>
</dbReference>
<organism evidence="3 4">
    <name type="scientific">Xenopus laevis</name>
    <name type="common">African clawed frog</name>
    <dbReference type="NCBI Taxonomy" id="8355"/>
    <lineage>
        <taxon>Eukaryota</taxon>
        <taxon>Metazoa</taxon>
        <taxon>Chordata</taxon>
        <taxon>Craniata</taxon>
        <taxon>Vertebrata</taxon>
        <taxon>Euteleostomi</taxon>
        <taxon>Amphibia</taxon>
        <taxon>Batrachia</taxon>
        <taxon>Anura</taxon>
        <taxon>Pipoidea</taxon>
        <taxon>Pipidae</taxon>
        <taxon>Xenopodinae</taxon>
        <taxon>Xenopus</taxon>
        <taxon>Xenopus</taxon>
    </lineage>
</organism>
<accession>A0A974E2X9</accession>
<keyword evidence="1" id="KW-1133">Transmembrane helix</keyword>
<dbReference type="InterPro" id="IPR039689">
    <property type="entry name" value="CD72"/>
</dbReference>
<dbReference type="PANTHER" id="PTHR15028">
    <property type="entry name" value="CD72-RELATED"/>
    <property type="match status" value="1"/>
</dbReference>
<dbReference type="GO" id="GO:0004888">
    <property type="term" value="F:transmembrane signaling receptor activity"/>
    <property type="evidence" value="ECO:0007669"/>
    <property type="project" value="InterPro"/>
</dbReference>
<dbReference type="InterPro" id="IPR016186">
    <property type="entry name" value="C-type_lectin-like/link_sf"/>
</dbReference>
<reference evidence="4" key="1">
    <citation type="journal article" date="2016" name="Nature">
        <title>Genome evolution in the allotetraploid frog Xenopus laevis.</title>
        <authorList>
            <person name="Session A.M."/>
            <person name="Uno Y."/>
            <person name="Kwon T."/>
            <person name="Chapman J.A."/>
            <person name="Toyoda A."/>
            <person name="Takahashi S."/>
            <person name="Fukui A."/>
            <person name="Hikosaka A."/>
            <person name="Suzuki A."/>
            <person name="Kondo M."/>
            <person name="van Heeringen S.J."/>
            <person name="Quigley I."/>
            <person name="Heinz S."/>
            <person name="Ogino H."/>
            <person name="Ochi H."/>
            <person name="Hellsten U."/>
            <person name="Lyons J.B."/>
            <person name="Simakov O."/>
            <person name="Putnam N."/>
            <person name="Stites J."/>
            <person name="Kuroki Y."/>
            <person name="Tanaka T."/>
            <person name="Michiue T."/>
            <person name="Watanabe M."/>
            <person name="Bogdanovic O."/>
            <person name="Lister R."/>
            <person name="Georgiou G."/>
            <person name="Paranjpe S.S."/>
            <person name="van Kruijsbergen I."/>
            <person name="Shu S."/>
            <person name="Carlson J."/>
            <person name="Kinoshita T."/>
            <person name="Ohta Y."/>
            <person name="Mawaribuchi S."/>
            <person name="Jenkins J."/>
            <person name="Grimwood J."/>
            <person name="Schmutz J."/>
            <person name="Mitros T."/>
            <person name="Mozaffari S.V."/>
            <person name="Suzuki Y."/>
            <person name="Haramoto Y."/>
            <person name="Yamamoto T.S."/>
            <person name="Takagi C."/>
            <person name="Heald R."/>
            <person name="Miller K."/>
            <person name="Haudenschild C."/>
            <person name="Kitzman J."/>
            <person name="Nakayama T."/>
            <person name="Izutsu Y."/>
            <person name="Robert J."/>
            <person name="Fortriede J."/>
            <person name="Burns K."/>
            <person name="Lotay V."/>
            <person name="Karimi K."/>
            <person name="Yasuoka Y."/>
            <person name="Dichmann D.S."/>
            <person name="Flajnik M.F."/>
            <person name="Houston D.W."/>
            <person name="Shendure J."/>
            <person name="DuPasquier L."/>
            <person name="Vize P.D."/>
            <person name="Zorn A.M."/>
            <person name="Ito M."/>
            <person name="Marcotte E.M."/>
            <person name="Wallingford J.B."/>
            <person name="Ito Y."/>
            <person name="Asashima M."/>
            <person name="Ueno N."/>
            <person name="Matsuda Y."/>
            <person name="Veenstra G.J."/>
            <person name="Fujiyama A."/>
            <person name="Harland R.M."/>
            <person name="Taira M."/>
            <person name="Rokhsar D.S."/>
        </authorList>
    </citation>
    <scope>NUCLEOTIDE SEQUENCE [LARGE SCALE GENOMIC DNA]</scope>
    <source>
        <strain evidence="4">J</strain>
    </source>
</reference>
<sequence>MDNVTDPGRVTCPIKGRKLVQPCLVCGTYLLLMATVIWIRFNCSSENSENGSVREALLKCVFYPNIKELSGLCPSDWEFVSNKCYYFSKEKRSRKSSEENCSASASRLAVVSQRDTVLLNFMNMSQEYWVGLTKADSGWNSQLNRYEWTGKWNDGTTEVIIGNEGTCAKLGRRLLLENCFTDLHWICEREVSIQRLLQSIRNCVRIAMDQH</sequence>
<evidence type="ECO:0000256" key="1">
    <source>
        <dbReference type="SAM" id="Phobius"/>
    </source>
</evidence>
<dbReference type="Pfam" id="PF00059">
    <property type="entry name" value="Lectin_C"/>
    <property type="match status" value="1"/>
</dbReference>
<dbReference type="Proteomes" id="UP000694892">
    <property type="component" value="Chromosome 1L"/>
</dbReference>
<dbReference type="Gene3D" id="3.10.100.10">
    <property type="entry name" value="Mannose-Binding Protein A, subunit A"/>
    <property type="match status" value="1"/>
</dbReference>
<dbReference type="EMBL" id="CM004466">
    <property type="protein sequence ID" value="OCU02835.1"/>
    <property type="molecule type" value="Genomic_DNA"/>
</dbReference>
<evidence type="ECO:0000313" key="3">
    <source>
        <dbReference type="EMBL" id="OCU02835.1"/>
    </source>
</evidence>
<proteinExistence type="predicted"/>
<gene>
    <name evidence="3" type="ORF">XELAEV_18008606mg</name>
</gene>
<dbReference type="PROSITE" id="PS50041">
    <property type="entry name" value="C_TYPE_LECTIN_2"/>
    <property type="match status" value="1"/>
</dbReference>
<evidence type="ECO:0000313" key="4">
    <source>
        <dbReference type="Proteomes" id="UP000694892"/>
    </source>
</evidence>
<dbReference type="InterPro" id="IPR001304">
    <property type="entry name" value="C-type_lectin-like"/>
</dbReference>